<dbReference type="Gene3D" id="2.30.110.10">
    <property type="entry name" value="Electron Transport, Fmn-binding Protein, Chain A"/>
    <property type="match status" value="1"/>
</dbReference>
<dbReference type="PANTHER" id="PTHR42815">
    <property type="entry name" value="FAD-BINDING, PUTATIVE (AFU_ORTHOLOGUE AFUA_6G07600)-RELATED"/>
    <property type="match status" value="1"/>
</dbReference>
<dbReference type="Pfam" id="PF01243">
    <property type="entry name" value="PNPOx_N"/>
    <property type="match status" value="1"/>
</dbReference>
<name>A0ABT0XZM8_9ACTN</name>
<protein>
    <submittedName>
        <fullName evidence="2">Pyridoxamine 5'-phosphate oxidase family protein</fullName>
    </submittedName>
</protein>
<dbReference type="InterPro" id="IPR012349">
    <property type="entry name" value="Split_barrel_FMN-bd"/>
</dbReference>
<evidence type="ECO:0000313" key="3">
    <source>
        <dbReference type="Proteomes" id="UP001523216"/>
    </source>
</evidence>
<comment type="caution">
    <text evidence="2">The sequence shown here is derived from an EMBL/GenBank/DDBJ whole genome shotgun (WGS) entry which is preliminary data.</text>
</comment>
<dbReference type="RefSeq" id="WP_251799113.1">
    <property type="nucleotide sequence ID" value="NZ_JAMQOL010000021.1"/>
</dbReference>
<gene>
    <name evidence="2" type="ORF">LXN57_16840</name>
</gene>
<accession>A0ABT0XZM8</accession>
<dbReference type="SUPFAM" id="SSF50475">
    <property type="entry name" value="FMN-binding split barrel"/>
    <property type="match status" value="1"/>
</dbReference>
<keyword evidence="3" id="KW-1185">Reference proteome</keyword>
<dbReference type="EMBL" id="JAMQOL010000021">
    <property type="protein sequence ID" value="MCM4079243.1"/>
    <property type="molecule type" value="Genomic_DNA"/>
</dbReference>
<proteinExistence type="predicted"/>
<sequence>MVQPLLPDGADDFLSHQNMLVVGAEADDGRLWASLFAGPRGFVSAPDDVSVQVLARLAPADPVEPMTRRAGRLGLLAIDLETRIRLRMNGTSTPLPSGLRLDIEQSFPNCPKYVQKRTVISLDGTPSEPVAATSVSALTDDMSRFVSRADTFFVASASETGDPDVSHRGGNPGFVEVLSPTRLRWLDYAGNSMLMTLGNIIENPSAALLFVDWTTGATLHLTGRAEVSWSPSRAVEFEIDEAVLLPRSLSANWSAPILSRFNPPVPAAG</sequence>
<feature type="domain" description="Pyridoxamine 5'-phosphate oxidase N-terminal" evidence="1">
    <location>
        <begin position="138"/>
        <end position="237"/>
    </location>
</feature>
<evidence type="ECO:0000259" key="1">
    <source>
        <dbReference type="Pfam" id="PF01243"/>
    </source>
</evidence>
<reference evidence="2 3" key="1">
    <citation type="submission" date="2022-06" db="EMBL/GenBank/DDBJ databases">
        <title>Actinoplanes abujensis sp. nov., isolated from Nigerian arid soil.</title>
        <authorList>
            <person name="Ding P."/>
        </authorList>
    </citation>
    <scope>NUCLEOTIDE SEQUENCE [LARGE SCALE GENOMIC DNA]</scope>
    <source>
        <strain evidence="3">TRM88002</strain>
    </source>
</reference>
<evidence type="ECO:0000313" key="2">
    <source>
        <dbReference type="EMBL" id="MCM4079243.1"/>
    </source>
</evidence>
<dbReference type="PANTHER" id="PTHR42815:SF2">
    <property type="entry name" value="FAD-BINDING, PUTATIVE (AFU_ORTHOLOGUE AFUA_6G07600)-RELATED"/>
    <property type="match status" value="1"/>
</dbReference>
<dbReference type="InterPro" id="IPR011576">
    <property type="entry name" value="Pyridox_Oxase_N"/>
</dbReference>
<organism evidence="2 3">
    <name type="scientific">Paractinoplanes hotanensis</name>
    <dbReference type="NCBI Taxonomy" id="2906497"/>
    <lineage>
        <taxon>Bacteria</taxon>
        <taxon>Bacillati</taxon>
        <taxon>Actinomycetota</taxon>
        <taxon>Actinomycetes</taxon>
        <taxon>Micromonosporales</taxon>
        <taxon>Micromonosporaceae</taxon>
        <taxon>Paractinoplanes</taxon>
    </lineage>
</organism>
<dbReference type="Proteomes" id="UP001523216">
    <property type="component" value="Unassembled WGS sequence"/>
</dbReference>